<dbReference type="PROSITE" id="PS50011">
    <property type="entry name" value="PROTEIN_KINASE_DOM"/>
    <property type="match status" value="1"/>
</dbReference>
<evidence type="ECO:0000313" key="7">
    <source>
        <dbReference type="Proteomes" id="UP000007264"/>
    </source>
</evidence>
<dbReference type="Gene3D" id="1.10.510.10">
    <property type="entry name" value="Transferase(Phosphotransferase) domain 1"/>
    <property type="match status" value="1"/>
</dbReference>
<reference evidence="6 7" key="1">
    <citation type="journal article" date="2012" name="Genome Biol.">
        <title>The genome of the polar eukaryotic microalga coccomyxa subellipsoidea reveals traits of cold adaptation.</title>
        <authorList>
            <person name="Blanc G."/>
            <person name="Agarkova I."/>
            <person name="Grimwood J."/>
            <person name="Kuo A."/>
            <person name="Brueggeman A."/>
            <person name="Dunigan D."/>
            <person name="Gurnon J."/>
            <person name="Ladunga I."/>
            <person name="Lindquist E."/>
            <person name="Lucas S."/>
            <person name="Pangilinan J."/>
            <person name="Proschold T."/>
            <person name="Salamov A."/>
            <person name="Schmutz J."/>
            <person name="Weeks D."/>
            <person name="Yamada T."/>
            <person name="Claverie J.M."/>
            <person name="Grigoriev I."/>
            <person name="Van Etten J."/>
            <person name="Lomsadze A."/>
            <person name="Borodovsky M."/>
        </authorList>
    </citation>
    <scope>NUCLEOTIDE SEQUENCE [LARGE SCALE GENOMIC DNA]</scope>
    <source>
        <strain evidence="6 7">C-169</strain>
    </source>
</reference>
<dbReference type="GO" id="GO:0005634">
    <property type="term" value="C:nucleus"/>
    <property type="evidence" value="ECO:0007669"/>
    <property type="project" value="UniProtKB-UniRule"/>
</dbReference>
<evidence type="ECO:0000259" key="4">
    <source>
        <dbReference type="PROSITE" id="PS50011"/>
    </source>
</evidence>
<gene>
    <name evidence="6" type="ORF">COCSUDRAFT_44434</name>
</gene>
<feature type="signal peptide" evidence="3">
    <location>
        <begin position="1"/>
        <end position="22"/>
    </location>
</feature>
<proteinExistence type="predicted"/>
<dbReference type="CDD" id="cd00084">
    <property type="entry name" value="HMG-box_SF"/>
    <property type="match status" value="1"/>
</dbReference>
<keyword evidence="3" id="KW-0732">Signal</keyword>
<sequence length="670" mass="72062">MGSCACAGQLWALILLLLQASCVDNLQSLIDEGGAYLAEDAAVTAVIVTRQDEHFVVKRAKSSETCENEAIILEHLAEQGAMGVPRCLGTSTFQRAKENEMHVIVLTYLGKQLPLDELKKPEVRKQLADVLTEVHCCGVVNGDLKPSHIRVDDKGRVSIADWDLGAFRTKTGGTKVHEWVKKGFQKDIYLKQLPHEHFWGVFEGTPTWAAPSTHLGYGPSVAGDFGSFGLICAAAISGKAPWSEPLVKRRLNQQIDHAVLSVLLTLGLPAVIQAKVHVSPSGCDGGIVWADFWAHQRALAVHAQSGVTEEQAAVAFAQYICGMGTSQVGAAHVAKVKRSYYGLHGQQIKGTAEETASGSSDLGIDEAVGEEADLLLKKELSLALDIDIPEKAQDHKFKLQEEMALGALRRSDDKGDITVAPDIFFPVKGISRVSIEDMLMGGDLNFEPVSLGARVQVDTGALKASEHPGEIELTQLIGEVVVTKNPLSVLNKIGQLEVALYAAGAKADPAQRHPLDAFVRSESERAKLLFARKETSLAFNTVAGDMARLEDKVDALVSIVQGLAQDFQDMRGTTTGAQSSPPAPAPATAPSAPSPVPSATPSALPSGSPSHRSGKKLRKPRRRSAYDIFRQQRGPAILDEHGPAPFPERAKILGRAWKALSDAEKRRYEG</sequence>
<dbReference type="Gene3D" id="1.10.30.10">
    <property type="entry name" value="High mobility group box domain"/>
    <property type="match status" value="1"/>
</dbReference>
<dbReference type="Pfam" id="PF01636">
    <property type="entry name" value="APH"/>
    <property type="match status" value="1"/>
</dbReference>
<dbReference type="Pfam" id="PF00505">
    <property type="entry name" value="HMG_box"/>
    <property type="match status" value="1"/>
</dbReference>
<evidence type="ECO:0000256" key="3">
    <source>
        <dbReference type="SAM" id="SignalP"/>
    </source>
</evidence>
<dbReference type="AlphaFoldDB" id="I0YME7"/>
<feature type="compositionally biased region" description="Basic residues" evidence="2">
    <location>
        <begin position="612"/>
        <end position="623"/>
    </location>
</feature>
<keyword evidence="1" id="KW-0238">DNA-binding</keyword>
<dbReference type="InterPro" id="IPR002575">
    <property type="entry name" value="Aminoglycoside_PTrfase"/>
</dbReference>
<dbReference type="InterPro" id="IPR000719">
    <property type="entry name" value="Prot_kinase_dom"/>
</dbReference>
<dbReference type="SUPFAM" id="SSF47095">
    <property type="entry name" value="HMG-box"/>
    <property type="match status" value="1"/>
</dbReference>
<evidence type="ECO:0000256" key="2">
    <source>
        <dbReference type="SAM" id="MobiDB-lite"/>
    </source>
</evidence>
<name>I0YME7_COCSC</name>
<dbReference type="EMBL" id="AGSI01000018">
    <property type="protein sequence ID" value="EIE19566.1"/>
    <property type="molecule type" value="Genomic_DNA"/>
</dbReference>
<dbReference type="KEGG" id="csl:COCSUDRAFT_44434"/>
<feature type="DNA-binding region" description="HMG box" evidence="1">
    <location>
        <begin position="619"/>
        <end position="670"/>
    </location>
</feature>
<dbReference type="InterPro" id="IPR011009">
    <property type="entry name" value="Kinase-like_dom_sf"/>
</dbReference>
<keyword evidence="1" id="KW-0539">Nucleus</keyword>
<dbReference type="STRING" id="574566.I0YME7"/>
<dbReference type="SMART" id="SM00220">
    <property type="entry name" value="S_TKc"/>
    <property type="match status" value="1"/>
</dbReference>
<dbReference type="RefSeq" id="XP_005644110.1">
    <property type="nucleotide sequence ID" value="XM_005644053.1"/>
</dbReference>
<feature type="domain" description="HMG box" evidence="5">
    <location>
        <begin position="619"/>
        <end position="670"/>
    </location>
</feature>
<feature type="region of interest" description="Disordered" evidence="2">
    <location>
        <begin position="571"/>
        <end position="645"/>
    </location>
</feature>
<evidence type="ECO:0008006" key="8">
    <source>
        <dbReference type="Google" id="ProtNLM"/>
    </source>
</evidence>
<feature type="chain" id="PRO_5003637104" description="HMG box domain-containing protein" evidence="3">
    <location>
        <begin position="23"/>
        <end position="670"/>
    </location>
</feature>
<dbReference type="InterPro" id="IPR009071">
    <property type="entry name" value="HMG_box_dom"/>
</dbReference>
<dbReference type="Proteomes" id="UP000007264">
    <property type="component" value="Unassembled WGS sequence"/>
</dbReference>
<keyword evidence="7" id="KW-1185">Reference proteome</keyword>
<evidence type="ECO:0000259" key="5">
    <source>
        <dbReference type="PROSITE" id="PS50118"/>
    </source>
</evidence>
<dbReference type="GO" id="GO:0003677">
    <property type="term" value="F:DNA binding"/>
    <property type="evidence" value="ECO:0007669"/>
    <property type="project" value="UniProtKB-UniRule"/>
</dbReference>
<dbReference type="GO" id="GO:0005524">
    <property type="term" value="F:ATP binding"/>
    <property type="evidence" value="ECO:0007669"/>
    <property type="project" value="InterPro"/>
</dbReference>
<organism evidence="6 7">
    <name type="scientific">Coccomyxa subellipsoidea (strain C-169)</name>
    <name type="common">Green microalga</name>
    <dbReference type="NCBI Taxonomy" id="574566"/>
    <lineage>
        <taxon>Eukaryota</taxon>
        <taxon>Viridiplantae</taxon>
        <taxon>Chlorophyta</taxon>
        <taxon>core chlorophytes</taxon>
        <taxon>Trebouxiophyceae</taxon>
        <taxon>Trebouxiophyceae incertae sedis</taxon>
        <taxon>Coccomyxaceae</taxon>
        <taxon>Coccomyxa</taxon>
        <taxon>Coccomyxa subellipsoidea</taxon>
    </lineage>
</organism>
<dbReference type="GeneID" id="17037538"/>
<dbReference type="SUPFAM" id="SSF56112">
    <property type="entry name" value="Protein kinase-like (PK-like)"/>
    <property type="match status" value="1"/>
</dbReference>
<feature type="domain" description="Protein kinase" evidence="4">
    <location>
        <begin position="1"/>
        <end position="298"/>
    </location>
</feature>
<feature type="compositionally biased region" description="Pro residues" evidence="2">
    <location>
        <begin position="581"/>
        <end position="598"/>
    </location>
</feature>
<protein>
    <recommendedName>
        <fullName evidence="8">HMG box domain-containing protein</fullName>
    </recommendedName>
</protein>
<dbReference type="GO" id="GO:0004672">
    <property type="term" value="F:protein kinase activity"/>
    <property type="evidence" value="ECO:0007669"/>
    <property type="project" value="InterPro"/>
</dbReference>
<accession>I0YME7</accession>
<dbReference type="InterPro" id="IPR036910">
    <property type="entry name" value="HMG_box_dom_sf"/>
</dbReference>
<evidence type="ECO:0000256" key="1">
    <source>
        <dbReference type="PROSITE-ProRule" id="PRU00267"/>
    </source>
</evidence>
<dbReference type="PROSITE" id="PS50118">
    <property type="entry name" value="HMG_BOX_2"/>
    <property type="match status" value="1"/>
</dbReference>
<evidence type="ECO:0000313" key="6">
    <source>
        <dbReference type="EMBL" id="EIE19566.1"/>
    </source>
</evidence>
<dbReference type="OrthoDB" id="1919336at2759"/>
<comment type="caution">
    <text evidence="6">The sequence shown here is derived from an EMBL/GenBank/DDBJ whole genome shotgun (WGS) entry which is preliminary data.</text>
</comment>